<dbReference type="InterPro" id="IPR000089">
    <property type="entry name" value="Biotin_lipoyl"/>
</dbReference>
<dbReference type="SUPFAM" id="SSF51230">
    <property type="entry name" value="Single hybrid motif"/>
    <property type="match status" value="1"/>
</dbReference>
<dbReference type="Pfam" id="PF01597">
    <property type="entry name" value="GCV_H"/>
    <property type="match status" value="1"/>
</dbReference>
<evidence type="ECO:0000313" key="6">
    <source>
        <dbReference type="Proteomes" id="UP001058120"/>
    </source>
</evidence>
<dbReference type="InterPro" id="IPR011053">
    <property type="entry name" value="Single_hybrid_motif"/>
</dbReference>
<dbReference type="Gene3D" id="2.40.50.100">
    <property type="match status" value="1"/>
</dbReference>
<dbReference type="CDD" id="cd06848">
    <property type="entry name" value="GCS_H"/>
    <property type="match status" value="1"/>
</dbReference>
<evidence type="ECO:0000256" key="2">
    <source>
        <dbReference type="ARBA" id="ARBA00022823"/>
    </source>
</evidence>
<evidence type="ECO:0000256" key="1">
    <source>
        <dbReference type="ARBA" id="ARBA00009249"/>
    </source>
</evidence>
<proteinExistence type="inferred from homology"/>
<dbReference type="Proteomes" id="UP001058120">
    <property type="component" value="Chromosome"/>
</dbReference>
<organism evidence="5 6">
    <name type="scientific">Taurinivorans muris</name>
    <dbReference type="NCBI Taxonomy" id="2787751"/>
    <lineage>
        <taxon>Bacteria</taxon>
        <taxon>Pseudomonadati</taxon>
        <taxon>Thermodesulfobacteriota</taxon>
        <taxon>Desulfovibrionia</taxon>
        <taxon>Desulfovibrionales</taxon>
        <taxon>Desulfovibrionaceae</taxon>
        <taxon>Taurinivorans</taxon>
    </lineage>
</organism>
<protein>
    <recommendedName>
        <fullName evidence="3">Glycine cleavage system H protein</fullName>
    </recommendedName>
</protein>
<dbReference type="HAMAP" id="MF_00272">
    <property type="entry name" value="GcvH"/>
    <property type="match status" value="1"/>
</dbReference>
<dbReference type="InterPro" id="IPR002930">
    <property type="entry name" value="GCV_H"/>
</dbReference>
<keyword evidence="2 3" id="KW-0450">Lipoyl</keyword>
<comment type="function">
    <text evidence="3">The glycine cleavage system catalyzes the degradation of glycine. The H protein shuttles the methylamine group of glycine from the P protein to the T protein.</text>
</comment>
<dbReference type="InterPro" id="IPR033753">
    <property type="entry name" value="GCV_H/Fam206"/>
</dbReference>
<accession>A0ABY5Y1E7</accession>
<dbReference type="PANTHER" id="PTHR11715">
    <property type="entry name" value="GLYCINE CLEAVAGE SYSTEM H PROTEIN"/>
    <property type="match status" value="1"/>
</dbReference>
<dbReference type="InterPro" id="IPR017453">
    <property type="entry name" value="GCV_H_sub"/>
</dbReference>
<name>A0ABY5Y1E7_9BACT</name>
<gene>
    <name evidence="3 5" type="primary">gcvH</name>
    <name evidence="5" type="ORF">JBF11_08120</name>
</gene>
<dbReference type="PANTHER" id="PTHR11715:SF3">
    <property type="entry name" value="GLYCINE CLEAVAGE SYSTEM H PROTEIN-RELATED"/>
    <property type="match status" value="1"/>
</dbReference>
<dbReference type="NCBIfam" id="NF002270">
    <property type="entry name" value="PRK01202.1"/>
    <property type="match status" value="1"/>
</dbReference>
<comment type="subunit">
    <text evidence="3">The glycine cleavage system is composed of four proteins: P, T, L and H.</text>
</comment>
<evidence type="ECO:0000313" key="5">
    <source>
        <dbReference type="EMBL" id="UWX05409.1"/>
    </source>
</evidence>
<evidence type="ECO:0000259" key="4">
    <source>
        <dbReference type="PROSITE" id="PS50968"/>
    </source>
</evidence>
<comment type="similarity">
    <text evidence="1 3">Belongs to the GcvH family.</text>
</comment>
<dbReference type="PROSITE" id="PS50968">
    <property type="entry name" value="BIOTINYL_LIPOYL"/>
    <property type="match status" value="1"/>
</dbReference>
<reference evidence="5" key="1">
    <citation type="submission" date="2020-12" db="EMBL/GenBank/DDBJ databases">
        <title>Taurinivorans muris gen. nov., sp. nov., fundamental and realized metabolic niche of a ubiquitous sulfidogenic bacterium in the murine intestine.</title>
        <authorList>
            <person name="Ye H."/>
            <person name="Hanson B.T."/>
            <person name="Loy A."/>
        </authorList>
    </citation>
    <scope>NUCLEOTIDE SEQUENCE</scope>
    <source>
        <strain evidence="5">LT0009</strain>
    </source>
</reference>
<keyword evidence="6" id="KW-1185">Reference proteome</keyword>
<evidence type="ECO:0000256" key="3">
    <source>
        <dbReference type="HAMAP-Rule" id="MF_00272"/>
    </source>
</evidence>
<comment type="cofactor">
    <cofactor evidence="3">
        <name>(R)-lipoate</name>
        <dbReference type="ChEBI" id="CHEBI:83088"/>
    </cofactor>
    <text evidence="3">Binds 1 lipoyl cofactor covalently.</text>
</comment>
<dbReference type="RefSeq" id="WP_334314988.1">
    <property type="nucleotide sequence ID" value="NZ_CP065938.1"/>
</dbReference>
<sequence length="132" mass="14676">MKTLDKIVLPDDRRYTDEHIWIKKDGDSYLCGISDFAQDQLGEVVYIELPSAGDTFDAGVPYGEVESIKSVNKLFTPVKAEVIAANTALEDAPATLNEDCYTKAWIVRLKVENEADIDGLLTADAYRAFLNK</sequence>
<feature type="modified residue" description="N6-lipoyllysine" evidence="3">
    <location>
        <position position="69"/>
    </location>
</feature>
<feature type="domain" description="Lipoyl-binding" evidence="4">
    <location>
        <begin position="28"/>
        <end position="110"/>
    </location>
</feature>
<dbReference type="EMBL" id="CP065938">
    <property type="protein sequence ID" value="UWX05409.1"/>
    <property type="molecule type" value="Genomic_DNA"/>
</dbReference>
<dbReference type="NCBIfam" id="TIGR00527">
    <property type="entry name" value="gcvH"/>
    <property type="match status" value="1"/>
</dbReference>